<feature type="domain" description="NB-ARC" evidence="5">
    <location>
        <begin position="176"/>
        <end position="350"/>
    </location>
</feature>
<dbReference type="InterPro" id="IPR027417">
    <property type="entry name" value="P-loop_NTPase"/>
</dbReference>
<proteinExistence type="predicted"/>
<dbReference type="InterPro" id="IPR042197">
    <property type="entry name" value="Apaf_helical"/>
</dbReference>
<evidence type="ECO:0000313" key="9">
    <source>
        <dbReference type="EMBL" id="OWM63539.1"/>
    </source>
</evidence>
<gene>
    <name evidence="9" type="ORF">CDL15_Pgr019489</name>
</gene>
<feature type="domain" description="Disease resistance R13L4/SHOC-2-like LRR" evidence="8">
    <location>
        <begin position="551"/>
        <end position="845"/>
    </location>
</feature>
<dbReference type="Gene3D" id="3.40.50.300">
    <property type="entry name" value="P-loop containing nucleotide triphosphate hydrolases"/>
    <property type="match status" value="1"/>
</dbReference>
<dbReference type="CDD" id="cd14798">
    <property type="entry name" value="RX-CC_like"/>
    <property type="match status" value="1"/>
</dbReference>
<dbReference type="PANTHER" id="PTHR36766">
    <property type="entry name" value="PLANT BROAD-SPECTRUM MILDEW RESISTANCE PROTEIN RPW8"/>
    <property type="match status" value="1"/>
</dbReference>
<keyword evidence="2" id="KW-0547">Nucleotide-binding</keyword>
<keyword evidence="4" id="KW-0067">ATP-binding</keyword>
<organism evidence="9 10">
    <name type="scientific">Punica granatum</name>
    <name type="common">Pomegranate</name>
    <dbReference type="NCBI Taxonomy" id="22663"/>
    <lineage>
        <taxon>Eukaryota</taxon>
        <taxon>Viridiplantae</taxon>
        <taxon>Streptophyta</taxon>
        <taxon>Embryophyta</taxon>
        <taxon>Tracheophyta</taxon>
        <taxon>Spermatophyta</taxon>
        <taxon>Magnoliopsida</taxon>
        <taxon>eudicotyledons</taxon>
        <taxon>Gunneridae</taxon>
        <taxon>Pentapetalae</taxon>
        <taxon>rosids</taxon>
        <taxon>malvids</taxon>
        <taxon>Myrtales</taxon>
        <taxon>Lythraceae</taxon>
        <taxon>Punica</taxon>
    </lineage>
</organism>
<comment type="caution">
    <text evidence="9">The sequence shown here is derived from an EMBL/GenBank/DDBJ whole genome shotgun (WGS) entry which is preliminary data.</text>
</comment>
<dbReference type="SUPFAM" id="SSF52058">
    <property type="entry name" value="L domain-like"/>
    <property type="match status" value="1"/>
</dbReference>
<feature type="domain" description="Disease resistance protein winged helix" evidence="7">
    <location>
        <begin position="435"/>
        <end position="508"/>
    </location>
</feature>
<dbReference type="PANTHER" id="PTHR36766:SF38">
    <property type="entry name" value="DISEASE RESISTANCE PROTEIN RGA3"/>
    <property type="match status" value="1"/>
</dbReference>
<dbReference type="InterPro" id="IPR036388">
    <property type="entry name" value="WH-like_DNA-bd_sf"/>
</dbReference>
<dbReference type="Proteomes" id="UP000197138">
    <property type="component" value="Unassembled WGS sequence"/>
</dbReference>
<dbReference type="InterPro" id="IPR002182">
    <property type="entry name" value="NB-ARC"/>
</dbReference>
<dbReference type="PRINTS" id="PR00364">
    <property type="entry name" value="DISEASERSIST"/>
</dbReference>
<feature type="domain" description="Disease resistance N-terminal" evidence="6">
    <location>
        <begin position="9"/>
        <end position="91"/>
    </location>
</feature>
<dbReference type="SUPFAM" id="SSF52540">
    <property type="entry name" value="P-loop containing nucleoside triphosphate hydrolases"/>
    <property type="match status" value="1"/>
</dbReference>
<evidence type="ECO:0000259" key="6">
    <source>
        <dbReference type="Pfam" id="PF18052"/>
    </source>
</evidence>
<evidence type="ECO:0000256" key="2">
    <source>
        <dbReference type="ARBA" id="ARBA00022741"/>
    </source>
</evidence>
<accession>A0A218VTC9</accession>
<evidence type="ECO:0000256" key="3">
    <source>
        <dbReference type="ARBA" id="ARBA00022821"/>
    </source>
</evidence>
<dbReference type="Pfam" id="PF00931">
    <property type="entry name" value="NB-ARC"/>
    <property type="match status" value="1"/>
</dbReference>
<dbReference type="EMBL" id="MTKT01005965">
    <property type="protein sequence ID" value="OWM63539.1"/>
    <property type="molecule type" value="Genomic_DNA"/>
</dbReference>
<evidence type="ECO:0008006" key="11">
    <source>
        <dbReference type="Google" id="ProtNLM"/>
    </source>
</evidence>
<evidence type="ECO:0000256" key="4">
    <source>
        <dbReference type="ARBA" id="ARBA00022840"/>
    </source>
</evidence>
<reference evidence="10" key="1">
    <citation type="journal article" date="2017" name="Plant J.">
        <title>The pomegranate (Punica granatum L.) genome and the genomics of punicalagin biosynthesis.</title>
        <authorList>
            <person name="Qin G."/>
            <person name="Xu C."/>
            <person name="Ming R."/>
            <person name="Tang H."/>
            <person name="Guyot R."/>
            <person name="Kramer E.M."/>
            <person name="Hu Y."/>
            <person name="Yi X."/>
            <person name="Qi Y."/>
            <person name="Xu X."/>
            <person name="Gao Z."/>
            <person name="Pan H."/>
            <person name="Jian J."/>
            <person name="Tian Y."/>
            <person name="Yue Z."/>
            <person name="Xu Y."/>
        </authorList>
    </citation>
    <scope>NUCLEOTIDE SEQUENCE [LARGE SCALE GENOMIC DNA]</scope>
    <source>
        <strain evidence="10">cv. Dabenzi</strain>
    </source>
</reference>
<dbReference type="Gene3D" id="3.80.10.10">
    <property type="entry name" value="Ribonuclease Inhibitor"/>
    <property type="match status" value="1"/>
</dbReference>
<evidence type="ECO:0000259" key="7">
    <source>
        <dbReference type="Pfam" id="PF23559"/>
    </source>
</evidence>
<dbReference type="Pfam" id="PF23559">
    <property type="entry name" value="WHD_DRP"/>
    <property type="match status" value="1"/>
</dbReference>
<dbReference type="InterPro" id="IPR058922">
    <property type="entry name" value="WHD_DRP"/>
</dbReference>
<dbReference type="GO" id="GO:0005524">
    <property type="term" value="F:ATP binding"/>
    <property type="evidence" value="ECO:0007669"/>
    <property type="project" value="UniProtKB-KW"/>
</dbReference>
<dbReference type="AlphaFoldDB" id="A0A218VTC9"/>
<evidence type="ECO:0000259" key="5">
    <source>
        <dbReference type="Pfam" id="PF00931"/>
    </source>
</evidence>
<protein>
    <recommendedName>
        <fullName evidence="11">Disease resistance protein RGA3</fullName>
    </recommendedName>
</protein>
<dbReference type="GO" id="GO:0006952">
    <property type="term" value="P:defense response"/>
    <property type="evidence" value="ECO:0007669"/>
    <property type="project" value="UniProtKB-KW"/>
</dbReference>
<dbReference type="InterPro" id="IPR032675">
    <property type="entry name" value="LRR_dom_sf"/>
</dbReference>
<keyword evidence="3" id="KW-0611">Plant defense</keyword>
<dbReference type="Gene3D" id="1.10.10.10">
    <property type="entry name" value="Winged helix-like DNA-binding domain superfamily/Winged helix DNA-binding domain"/>
    <property type="match status" value="1"/>
</dbReference>
<evidence type="ECO:0000259" key="8">
    <source>
        <dbReference type="Pfam" id="PF23598"/>
    </source>
</evidence>
<evidence type="ECO:0000256" key="1">
    <source>
        <dbReference type="ARBA" id="ARBA00022737"/>
    </source>
</evidence>
<dbReference type="InterPro" id="IPR055414">
    <property type="entry name" value="LRR_R13L4/SHOC2-like"/>
</dbReference>
<dbReference type="InterPro" id="IPR041118">
    <property type="entry name" value="Rx_N"/>
</dbReference>
<sequence length="854" mass="98049">MAEVVLGGVVESVTGHLVSLISQEIRLACGVRAELEKLQTTVSVIGGMLREADKRRVEAEDVKEWLKKLKELFYDADDLLDDFSTEVLRRRRVMVGGKRILNEVSIFFSFSNQLFYAIKMAHRVKEIRGRIDAIWNDRHACFHLEGNSNLMGSLEENQTRSETYSFEPEMYVVGRDKEKKEVMEFLLNPDFEESVSIVPIVGVGGQGKTTLARKVFNDDKVKEYFEMRLIWVCVSTSFSVKDILRKIVRECSPNKEGIANLDMNELRKKLGEWINGKKYLLVLDDVWNDNRSKWLELQGFLMSGAKGSKILVTTRSTRVAETMTRKFYKLSGLPSDESLSLLMQMAMKEEHEWKNQNLEKIAREIVKKCAGIPLAIKTIGRLLVFSGSTEEDWLNFKDNDLSLINQEEDDIMPTLKLSYDFLPSHLKPCFAYCSLFPQDYELEPRELVYLWMAHGFINKSLGSKKTLEEVGYDYFRELLSRSFFQDMQVDLYGDIMSCRMHDLMHDLARFVAGESCITIDSSHAKMFPEGARHVTTNDQNVLNGFERDRRMRSLFLMVEGSIDIAVLDVSCFRSLRALRICGGHIKVISRSIAKLKHLRSLDLSKNDGFRYLPNSISKLCNLESLNLTGCRDLKELPSGITKLVNLRQLRVRGCYNLRDMPRGIGKLTNLQMLDVFVGGEKLNRNAAELNELSKLTGLREKLTIQSLERVESSSISSEVNASFSMEKLADLQCLRLCWRYFRDVSASNDEEVLEKLRPHRYLKGLRIEGYGGARLPSWVSQLHRLVDIEIKQCQGCRQLPPVDQLPSLKRIFLVALRDLEHIELSKGGTMSQSNFFPSLEEIKLYRLPKFKGWD</sequence>
<dbReference type="GO" id="GO:0051707">
    <property type="term" value="P:response to other organism"/>
    <property type="evidence" value="ECO:0007669"/>
    <property type="project" value="UniProtKB-ARBA"/>
</dbReference>
<dbReference type="FunFam" id="3.40.50.300:FF:001091">
    <property type="entry name" value="Probable disease resistance protein At1g61300"/>
    <property type="match status" value="1"/>
</dbReference>
<dbReference type="Gene3D" id="1.20.5.4130">
    <property type="match status" value="1"/>
</dbReference>
<dbReference type="InterPro" id="IPR038005">
    <property type="entry name" value="RX-like_CC"/>
</dbReference>
<dbReference type="GO" id="GO:0043531">
    <property type="term" value="F:ADP binding"/>
    <property type="evidence" value="ECO:0007669"/>
    <property type="project" value="InterPro"/>
</dbReference>
<evidence type="ECO:0000313" key="10">
    <source>
        <dbReference type="Proteomes" id="UP000197138"/>
    </source>
</evidence>
<keyword evidence="1" id="KW-0677">Repeat</keyword>
<dbReference type="FunFam" id="1.10.10.10:FF:000322">
    <property type="entry name" value="Probable disease resistance protein At1g63360"/>
    <property type="match status" value="1"/>
</dbReference>
<name>A0A218VTC9_PUNGR</name>
<dbReference type="Pfam" id="PF23598">
    <property type="entry name" value="LRR_14"/>
    <property type="match status" value="1"/>
</dbReference>
<dbReference type="Pfam" id="PF18052">
    <property type="entry name" value="Rx_N"/>
    <property type="match status" value="1"/>
</dbReference>
<dbReference type="Gene3D" id="1.10.8.430">
    <property type="entry name" value="Helical domain of apoptotic protease-activating factors"/>
    <property type="match status" value="1"/>
</dbReference>